<keyword evidence="1" id="KW-0378">Hydrolase</keyword>
<evidence type="ECO:0000313" key="5">
    <source>
        <dbReference type="Proteomes" id="UP001138681"/>
    </source>
</evidence>
<dbReference type="AlphaFoldDB" id="A0A9X1F411"/>
<dbReference type="Proteomes" id="UP001138681">
    <property type="component" value="Unassembled WGS sequence"/>
</dbReference>
<proteinExistence type="predicted"/>
<dbReference type="GO" id="GO:0046657">
    <property type="term" value="P:folic acid catabolic process"/>
    <property type="evidence" value="ECO:0007669"/>
    <property type="project" value="TreeGrafter"/>
</dbReference>
<dbReference type="NCBIfam" id="TIGR01891">
    <property type="entry name" value="amidohydrolases"/>
    <property type="match status" value="1"/>
</dbReference>
<keyword evidence="2" id="KW-0732">Signal</keyword>
<protein>
    <submittedName>
        <fullName evidence="4">Amidohydrolase</fullName>
    </submittedName>
</protein>
<dbReference type="InterPro" id="IPR002933">
    <property type="entry name" value="Peptidase_M20"/>
</dbReference>
<dbReference type="PANTHER" id="PTHR30575">
    <property type="entry name" value="PEPTIDASE M20"/>
    <property type="match status" value="1"/>
</dbReference>
<dbReference type="GO" id="GO:0005737">
    <property type="term" value="C:cytoplasm"/>
    <property type="evidence" value="ECO:0007669"/>
    <property type="project" value="TreeGrafter"/>
</dbReference>
<dbReference type="PANTHER" id="PTHR30575:SF0">
    <property type="entry name" value="XAA-ARG DIPEPTIDASE"/>
    <property type="match status" value="1"/>
</dbReference>
<dbReference type="GO" id="GO:0016805">
    <property type="term" value="F:dipeptidase activity"/>
    <property type="evidence" value="ECO:0007669"/>
    <property type="project" value="TreeGrafter"/>
</dbReference>
<keyword evidence="5" id="KW-1185">Reference proteome</keyword>
<accession>A0A9X1F411</accession>
<dbReference type="GO" id="GO:0071713">
    <property type="term" value="F:para-aminobenzoyl-glutamate hydrolase activity"/>
    <property type="evidence" value="ECO:0007669"/>
    <property type="project" value="TreeGrafter"/>
</dbReference>
<gene>
    <name evidence="4" type="ORF">KCG46_02330</name>
</gene>
<feature type="signal peptide" evidence="2">
    <location>
        <begin position="1"/>
        <end position="25"/>
    </location>
</feature>
<dbReference type="Pfam" id="PF01546">
    <property type="entry name" value="Peptidase_M20"/>
    <property type="match status" value="1"/>
</dbReference>
<dbReference type="InterPro" id="IPR052030">
    <property type="entry name" value="Peptidase_M20/M20A_hydrolases"/>
</dbReference>
<dbReference type="InterPro" id="IPR017439">
    <property type="entry name" value="Amidohydrolase"/>
</dbReference>
<dbReference type="Pfam" id="PF07687">
    <property type="entry name" value="M20_dimer"/>
    <property type="match status" value="1"/>
</dbReference>
<name>A0A9X1F411_9SPHN</name>
<feature type="domain" description="Peptidase M20 dimerisation" evidence="3">
    <location>
        <begin position="211"/>
        <end position="301"/>
    </location>
</feature>
<dbReference type="InterPro" id="IPR017145">
    <property type="entry name" value="Aminobenzoyl-glu_utiliz_pB"/>
</dbReference>
<sequence>MKLPFKPLAAAASIALLVATTPLSADDHGVDPVEFVNADADRTARVAQQLWELAELGYLETETSALLQSELSGEGFRIEQGIADIPTAFLAEWGEGGPVIAIMAEMDALPGINQSASPLREIVEGKNAGHACGHNLFGAGSLVAAIAIKKWLEETGTPGRIRFYGTPAEEGGSGKVYMTRAGMFDDVDVAIHWHADDENSAAAQTSLANRSAKFRFKGISAHAAGAPERGRSALDGAEAMNMMANMLHEHMPQDARMHYVITSGGNAPNVVPDFAEVFYYVRHPDPDGVEEIWTRLEAAARGGAMGTGTEVEWEVIHGNNPLLVNETLAKVMDQKLRQVGGVEYTDEERAWAEQLQESLGDSAKPLESAGEIGDYGKSLGYGSTDVGDVSWATPTVGVRTATWVPGTSAHSWQAVAASGHSIGHKGTQVAAKSMTLMAVELFTNPELRAAARAEFDAARGDDYEYRSLLGDRAPPLDYRK</sequence>
<evidence type="ECO:0000256" key="1">
    <source>
        <dbReference type="ARBA" id="ARBA00022801"/>
    </source>
</evidence>
<dbReference type="EMBL" id="JAGSPC010000001">
    <property type="protein sequence ID" value="MBV7258410.1"/>
    <property type="molecule type" value="Genomic_DNA"/>
</dbReference>
<dbReference type="RefSeq" id="WP_218403735.1">
    <property type="nucleotide sequence ID" value="NZ_JAGSPC010000001.1"/>
</dbReference>
<reference evidence="4" key="1">
    <citation type="submission" date="2021-04" db="EMBL/GenBank/DDBJ databases">
        <authorList>
            <person name="Pira H."/>
            <person name="Risdian C."/>
            <person name="Wink J."/>
        </authorList>
    </citation>
    <scope>NUCLEOTIDE SEQUENCE</scope>
    <source>
        <strain evidence="4">WH158</strain>
    </source>
</reference>
<organism evidence="4 5">
    <name type="scientific">Erythrobacter crassostreae</name>
    <dbReference type="NCBI Taxonomy" id="2828328"/>
    <lineage>
        <taxon>Bacteria</taxon>
        <taxon>Pseudomonadati</taxon>
        <taxon>Pseudomonadota</taxon>
        <taxon>Alphaproteobacteria</taxon>
        <taxon>Sphingomonadales</taxon>
        <taxon>Erythrobacteraceae</taxon>
        <taxon>Erythrobacter/Porphyrobacter group</taxon>
        <taxon>Erythrobacter</taxon>
    </lineage>
</organism>
<evidence type="ECO:0000313" key="4">
    <source>
        <dbReference type="EMBL" id="MBV7258410.1"/>
    </source>
</evidence>
<evidence type="ECO:0000259" key="3">
    <source>
        <dbReference type="Pfam" id="PF07687"/>
    </source>
</evidence>
<dbReference type="InterPro" id="IPR011650">
    <property type="entry name" value="Peptidase_M20_dimer"/>
</dbReference>
<dbReference type="PIRSF" id="PIRSF037227">
    <property type="entry name" value="Aminobenzoyl-glu_utiliz_pB"/>
    <property type="match status" value="1"/>
</dbReference>
<evidence type="ECO:0000256" key="2">
    <source>
        <dbReference type="SAM" id="SignalP"/>
    </source>
</evidence>
<comment type="caution">
    <text evidence="4">The sequence shown here is derived from an EMBL/GenBank/DDBJ whole genome shotgun (WGS) entry which is preliminary data.</text>
</comment>
<feature type="chain" id="PRO_5040721059" evidence="2">
    <location>
        <begin position="26"/>
        <end position="480"/>
    </location>
</feature>